<protein>
    <submittedName>
        <fullName evidence="2">Uncharacterized protein</fullName>
    </submittedName>
</protein>
<organism evidence="2 3">
    <name type="scientific">Lapidilactobacillus dextrinicus DSM 20335</name>
    <dbReference type="NCBI Taxonomy" id="1423738"/>
    <lineage>
        <taxon>Bacteria</taxon>
        <taxon>Bacillati</taxon>
        <taxon>Bacillota</taxon>
        <taxon>Bacilli</taxon>
        <taxon>Lactobacillales</taxon>
        <taxon>Lactobacillaceae</taxon>
        <taxon>Lapidilactobacillus</taxon>
    </lineage>
</organism>
<evidence type="ECO:0000313" key="3">
    <source>
        <dbReference type="Proteomes" id="UP000051813"/>
    </source>
</evidence>
<dbReference type="Proteomes" id="UP000051813">
    <property type="component" value="Unassembled WGS sequence"/>
</dbReference>
<evidence type="ECO:0000313" key="2">
    <source>
        <dbReference type="EMBL" id="KRM79251.1"/>
    </source>
</evidence>
<dbReference type="PATRIC" id="fig|1423738.3.peg.1440"/>
<keyword evidence="1" id="KW-0472">Membrane</keyword>
<dbReference type="AlphaFoldDB" id="A0A0R2BUR9"/>
<evidence type="ECO:0000256" key="1">
    <source>
        <dbReference type="SAM" id="Phobius"/>
    </source>
</evidence>
<keyword evidence="3" id="KW-1185">Reference proteome</keyword>
<accession>A0A0R2BUR9</accession>
<proteinExistence type="predicted"/>
<name>A0A0R2BUR9_9LACO</name>
<keyword evidence="1" id="KW-1133">Transmembrane helix</keyword>
<keyword evidence="1" id="KW-0812">Transmembrane</keyword>
<gene>
    <name evidence="2" type="ORF">FC84_GL001425</name>
</gene>
<reference evidence="2 3" key="1">
    <citation type="journal article" date="2015" name="Genome Announc.">
        <title>Expanding the biotechnology potential of lactobacilli through comparative genomics of 213 strains and associated genera.</title>
        <authorList>
            <person name="Sun Z."/>
            <person name="Harris H.M."/>
            <person name="McCann A."/>
            <person name="Guo C."/>
            <person name="Argimon S."/>
            <person name="Zhang W."/>
            <person name="Yang X."/>
            <person name="Jeffery I.B."/>
            <person name="Cooney J.C."/>
            <person name="Kagawa T.F."/>
            <person name="Liu W."/>
            <person name="Song Y."/>
            <person name="Salvetti E."/>
            <person name="Wrobel A."/>
            <person name="Rasinkangas P."/>
            <person name="Parkhill J."/>
            <person name="Rea M.C."/>
            <person name="O'Sullivan O."/>
            <person name="Ritari J."/>
            <person name="Douillard F.P."/>
            <person name="Paul Ross R."/>
            <person name="Yang R."/>
            <person name="Briner A.E."/>
            <person name="Felis G.E."/>
            <person name="de Vos W.M."/>
            <person name="Barrangou R."/>
            <person name="Klaenhammer T.R."/>
            <person name="Caufield P.W."/>
            <person name="Cui Y."/>
            <person name="Zhang H."/>
            <person name="O'Toole P.W."/>
        </authorList>
    </citation>
    <scope>NUCLEOTIDE SEQUENCE [LARGE SCALE GENOMIC DNA]</scope>
    <source>
        <strain evidence="2 3">DSM 20335</strain>
    </source>
</reference>
<comment type="caution">
    <text evidence="2">The sequence shown here is derived from an EMBL/GenBank/DDBJ whole genome shotgun (WGS) entry which is preliminary data.</text>
</comment>
<sequence>MHQYLSVSQFQELVRLIETLDLSTLLIEFSEKKKLIIMKIAAITILIKTLSIGAKNNHETIMRKQRF</sequence>
<dbReference type="EMBL" id="AYYK01000004">
    <property type="protein sequence ID" value="KRM79251.1"/>
    <property type="molecule type" value="Genomic_DNA"/>
</dbReference>
<feature type="transmembrane region" description="Helical" evidence="1">
    <location>
        <begin position="35"/>
        <end position="54"/>
    </location>
</feature>